<evidence type="ECO:0000256" key="4">
    <source>
        <dbReference type="ARBA" id="ARBA00007410"/>
    </source>
</evidence>
<feature type="transmembrane region" description="Helical" evidence="21">
    <location>
        <begin position="298"/>
        <end position="321"/>
    </location>
</feature>
<dbReference type="WBParaSite" id="HCON_00037030-00001">
    <property type="protein sequence ID" value="HCON_00037030-00001"/>
    <property type="gene ID" value="HCON_00037030"/>
</dbReference>
<feature type="transmembrane region" description="Helical" evidence="21">
    <location>
        <begin position="677"/>
        <end position="701"/>
    </location>
</feature>
<evidence type="ECO:0000256" key="15">
    <source>
        <dbReference type="ARBA" id="ARBA00023136"/>
    </source>
</evidence>
<dbReference type="InterPro" id="IPR057041">
    <property type="entry name" value="SCAP_N"/>
</dbReference>
<name>A0A7I4Y2R6_HAECO</name>
<keyword evidence="23" id="KW-1185">Reference proteome</keyword>
<reference evidence="24" key="1">
    <citation type="submission" date="2020-12" db="UniProtKB">
        <authorList>
            <consortium name="WormBaseParasite"/>
        </authorList>
    </citation>
    <scope>IDENTIFICATION</scope>
    <source>
        <strain evidence="24">MHco3</strain>
    </source>
</reference>
<evidence type="ECO:0000256" key="10">
    <source>
        <dbReference type="ARBA" id="ARBA00022824"/>
    </source>
</evidence>
<evidence type="ECO:0000313" key="24">
    <source>
        <dbReference type="WBParaSite" id="HCON_00037030-00001"/>
    </source>
</evidence>
<dbReference type="SUPFAM" id="SSF50978">
    <property type="entry name" value="WD40 repeat-like"/>
    <property type="match status" value="1"/>
</dbReference>
<evidence type="ECO:0000256" key="9">
    <source>
        <dbReference type="ARBA" id="ARBA00022737"/>
    </source>
</evidence>
<comment type="subcellular location">
    <subcellularLocation>
        <location evidence="2">Cytoplasmic vesicle</location>
        <location evidence="2">COPII-coated vesicle membrane</location>
        <topology evidence="2">Multi-pass membrane protein</topology>
    </subcellularLocation>
    <subcellularLocation>
        <location evidence="1">Endoplasmic reticulum membrane</location>
        <topology evidence="1">Multi-pass membrane protein</topology>
    </subcellularLocation>
    <subcellularLocation>
        <location evidence="3">Golgi apparatus membrane</location>
        <topology evidence="3">Multi-pass membrane protein</topology>
    </subcellularLocation>
</comment>
<dbReference type="InterPro" id="IPR015943">
    <property type="entry name" value="WD40/YVTN_repeat-like_dom_sf"/>
</dbReference>
<comment type="function">
    <text evidence="19">Escort protein required for cholesterol as well as lipid homeostasis. Regulates export of the SCAP-SREBP complex from the endoplasmic reticulum to the Golgi upon low cholesterol, thereby regulating the processing of sterol regulatory element-binding proteins (SREBPs) SREBF1/SREBP1 and SREBF2/SREBP2. At high sterol concentrations, formation of a ternary complex with INSIG (INSIG1 or INSIG2) leads to mask the ER export signal in SCAP, promoting retention of the complex in the endoplasmic reticulum. Low sterol concentrations trigger release of INSIG, a conformational change in the SSD domain of SCAP, unmasking of the ER export signal, promoting recruitment into COPII-coated vesicles and transport of the SCAP-SREBP to the Golgi: in the Golgi, SREBPs are then processed, releasing the transcription factor fragment of SREBPs from the membrane, its import into the nucleus and up-regulation of LDLR, INSIG1 and the mevalonate pathway. Binds cholesterol via its SSD domain.</text>
</comment>
<keyword evidence="8 21" id="KW-0812">Transmembrane</keyword>
<evidence type="ECO:0000256" key="14">
    <source>
        <dbReference type="ARBA" id="ARBA00023121"/>
    </source>
</evidence>
<dbReference type="AlphaFoldDB" id="A0A7I4Y2R6"/>
<dbReference type="InterPro" id="IPR030225">
    <property type="entry name" value="SCAP"/>
</dbReference>
<dbReference type="SMART" id="SM00320">
    <property type="entry name" value="WD40"/>
    <property type="match status" value="2"/>
</dbReference>
<dbReference type="PANTHER" id="PTHR46378">
    <property type="entry name" value="STEROL REGULATORY ELEMENT-BINDING PROTEIN CLEAVAGE-ACTIVATING PROTEIN"/>
    <property type="match status" value="1"/>
</dbReference>
<evidence type="ECO:0000256" key="20">
    <source>
        <dbReference type="PROSITE-ProRule" id="PRU00221"/>
    </source>
</evidence>
<evidence type="ECO:0000256" key="18">
    <source>
        <dbReference type="ARBA" id="ARBA00023221"/>
    </source>
</evidence>
<evidence type="ECO:0000256" key="1">
    <source>
        <dbReference type="ARBA" id="ARBA00004477"/>
    </source>
</evidence>
<keyword evidence="9" id="KW-0677">Repeat</keyword>
<evidence type="ECO:0000256" key="11">
    <source>
        <dbReference type="ARBA" id="ARBA00022989"/>
    </source>
</evidence>
<feature type="repeat" description="WD" evidence="20">
    <location>
        <begin position="917"/>
        <end position="958"/>
    </location>
</feature>
<organism evidence="23 24">
    <name type="scientific">Haemonchus contortus</name>
    <name type="common">Barber pole worm</name>
    <dbReference type="NCBI Taxonomy" id="6289"/>
    <lineage>
        <taxon>Eukaryota</taxon>
        <taxon>Metazoa</taxon>
        <taxon>Ecdysozoa</taxon>
        <taxon>Nematoda</taxon>
        <taxon>Chromadorea</taxon>
        <taxon>Rhabditida</taxon>
        <taxon>Rhabditina</taxon>
        <taxon>Rhabditomorpha</taxon>
        <taxon>Strongyloidea</taxon>
        <taxon>Trichostrongylidae</taxon>
        <taxon>Haemonchus</taxon>
    </lineage>
</organism>
<keyword evidence="15 21" id="KW-0472">Membrane</keyword>
<keyword evidence="6" id="KW-0153">Cholesterol metabolism</keyword>
<keyword evidence="16" id="KW-1207">Sterol metabolism</keyword>
<dbReference type="GO" id="GO:0005789">
    <property type="term" value="C:endoplasmic reticulum membrane"/>
    <property type="evidence" value="ECO:0007669"/>
    <property type="project" value="UniProtKB-SubCell"/>
</dbReference>
<keyword evidence="17" id="KW-0325">Glycoprotein</keyword>
<evidence type="ECO:0000256" key="8">
    <source>
        <dbReference type="ARBA" id="ARBA00022692"/>
    </source>
</evidence>
<evidence type="ECO:0000256" key="21">
    <source>
        <dbReference type="SAM" id="Phobius"/>
    </source>
</evidence>
<dbReference type="GO" id="GO:0000139">
    <property type="term" value="C:Golgi membrane"/>
    <property type="evidence" value="ECO:0007669"/>
    <property type="project" value="UniProtKB-SubCell"/>
</dbReference>
<keyword evidence="13" id="KW-0443">Lipid metabolism</keyword>
<dbReference type="PROSITE" id="PS50082">
    <property type="entry name" value="WD_REPEATS_2"/>
    <property type="match status" value="1"/>
</dbReference>
<keyword evidence="10" id="KW-0256">Endoplasmic reticulum</keyword>
<keyword evidence="18" id="KW-0753">Steroid metabolism</keyword>
<evidence type="ECO:0000313" key="23">
    <source>
        <dbReference type="Proteomes" id="UP000025227"/>
    </source>
</evidence>
<evidence type="ECO:0000256" key="19">
    <source>
        <dbReference type="ARBA" id="ARBA00045958"/>
    </source>
</evidence>
<evidence type="ECO:0000256" key="5">
    <source>
        <dbReference type="ARBA" id="ARBA00019541"/>
    </source>
</evidence>
<keyword evidence="7 20" id="KW-0853">WD repeat</keyword>
<keyword evidence="11 21" id="KW-1133">Transmembrane helix</keyword>
<feature type="transmembrane region" description="Helical" evidence="21">
    <location>
        <begin position="333"/>
        <end position="354"/>
    </location>
</feature>
<dbReference type="GO" id="GO:0032936">
    <property type="term" value="C:SREBP-SCAP complex"/>
    <property type="evidence" value="ECO:0007669"/>
    <property type="project" value="TreeGrafter"/>
</dbReference>
<feature type="domain" description="SSD" evidence="22">
    <location>
        <begin position="269"/>
        <end position="427"/>
    </location>
</feature>
<accession>A0A7I4Y2R6</accession>
<dbReference type="PROSITE" id="PS50156">
    <property type="entry name" value="SSD"/>
    <property type="match status" value="1"/>
</dbReference>
<dbReference type="OrthoDB" id="60477at2759"/>
<evidence type="ECO:0000256" key="7">
    <source>
        <dbReference type="ARBA" id="ARBA00022574"/>
    </source>
</evidence>
<dbReference type="InterPro" id="IPR001680">
    <property type="entry name" value="WD40_rpt"/>
</dbReference>
<evidence type="ECO:0000256" key="12">
    <source>
        <dbReference type="ARBA" id="ARBA00023034"/>
    </source>
</evidence>
<dbReference type="Gene3D" id="2.130.10.10">
    <property type="entry name" value="YVTN repeat-like/Quinoprotein amine dehydrogenase"/>
    <property type="match status" value="1"/>
</dbReference>
<dbReference type="Pfam" id="PF24006">
    <property type="entry name" value="SCAP_N"/>
    <property type="match status" value="1"/>
</dbReference>
<dbReference type="GO" id="GO:0032934">
    <property type="term" value="F:sterol binding"/>
    <property type="evidence" value="ECO:0007669"/>
    <property type="project" value="InterPro"/>
</dbReference>
<comment type="similarity">
    <text evidence="4">Belongs to the WD repeat SCAP family.</text>
</comment>
<dbReference type="GO" id="GO:0045540">
    <property type="term" value="P:regulation of cholesterol biosynthetic process"/>
    <property type="evidence" value="ECO:0007669"/>
    <property type="project" value="TreeGrafter"/>
</dbReference>
<evidence type="ECO:0000256" key="13">
    <source>
        <dbReference type="ARBA" id="ARBA00023098"/>
    </source>
</evidence>
<dbReference type="InterPro" id="IPR053958">
    <property type="entry name" value="HMGCR/SNAP/NPC1-like_SSD"/>
</dbReference>
<feature type="transmembrane region" description="Helical" evidence="21">
    <location>
        <begin position="538"/>
        <end position="558"/>
    </location>
</feature>
<evidence type="ECO:0000256" key="6">
    <source>
        <dbReference type="ARBA" id="ARBA00022548"/>
    </source>
</evidence>
<proteinExistence type="inferred from homology"/>
<dbReference type="GO" id="GO:0012507">
    <property type="term" value="C:ER to Golgi transport vesicle membrane"/>
    <property type="evidence" value="ECO:0007669"/>
    <property type="project" value="UniProtKB-SubCell"/>
</dbReference>
<keyword evidence="12" id="KW-0333">Golgi apparatus</keyword>
<dbReference type="InterPro" id="IPR036322">
    <property type="entry name" value="WD40_repeat_dom_sf"/>
</dbReference>
<dbReference type="Proteomes" id="UP000025227">
    <property type="component" value="Unplaced"/>
</dbReference>
<dbReference type="GO" id="GO:0032933">
    <property type="term" value="P:SREBP signaling pathway"/>
    <property type="evidence" value="ECO:0007669"/>
    <property type="project" value="InterPro"/>
</dbReference>
<evidence type="ECO:0000256" key="16">
    <source>
        <dbReference type="ARBA" id="ARBA00023166"/>
    </source>
</evidence>
<evidence type="ECO:0000256" key="2">
    <source>
        <dbReference type="ARBA" id="ARBA00004557"/>
    </source>
</evidence>
<dbReference type="Pfam" id="PF12349">
    <property type="entry name" value="Sterol-sensing"/>
    <property type="match status" value="1"/>
</dbReference>
<evidence type="ECO:0000259" key="22">
    <source>
        <dbReference type="PROSITE" id="PS50156"/>
    </source>
</evidence>
<dbReference type="OMA" id="IMKQYNV"/>
<feature type="transmembrane region" description="Helical" evidence="21">
    <location>
        <begin position="267"/>
        <end position="286"/>
    </location>
</feature>
<dbReference type="PANTHER" id="PTHR46378:SF1">
    <property type="entry name" value="STEROL REGULATORY ELEMENT-BINDING PROTEIN CLEAVAGE-ACTIVATING PROTEIN"/>
    <property type="match status" value="1"/>
</dbReference>
<feature type="transmembrane region" description="Helical" evidence="21">
    <location>
        <begin position="839"/>
        <end position="856"/>
    </location>
</feature>
<dbReference type="GO" id="GO:0008203">
    <property type="term" value="P:cholesterol metabolic process"/>
    <property type="evidence" value="ECO:0007669"/>
    <property type="project" value="UniProtKB-KW"/>
</dbReference>
<feature type="transmembrane region" description="Helical" evidence="21">
    <location>
        <begin position="21"/>
        <end position="45"/>
    </location>
</feature>
<keyword evidence="14" id="KW-0446">Lipid-binding</keyword>
<evidence type="ECO:0000256" key="3">
    <source>
        <dbReference type="ARBA" id="ARBA00004653"/>
    </source>
</evidence>
<dbReference type="InterPro" id="IPR000731">
    <property type="entry name" value="SSD"/>
</dbReference>
<sequence length="1081" mass="122409">MQRPRNRTTLRERVAQAYHDYGRLCSAHPLACLSMSLITMVVLSYPTFTKFRLAGSPIDVHWDDKVYTSSGERSPEWLRGSPTAFLQQIIIRGTVDPWVSHNMTPEQAVRGPLSRAFLARNVILNHETVDATCLQVSHEDTLSGSPFHRGCLLLDPTAFWQNSLDKFKEDSDVLATIFSRECSSVMCLRDVFLGIPTVFTGIKPAYRSNRKRDIDFSLTLFFAQYDSGMRKSLLDSLSSQDEFDSLPLSAEGENQFVHVFYRNRKAFAGYLPLLTSYAVFTFYLYYSARKFEMVSSRWSLAFAAAFAVGATLLMTTGVCAHLELSPTLWGAEIFPYIALILGLENTLCITRAVVYTPPTLDVSSRIAHGLAQEGYSLCKYFVMEISFLAIGYATRIAEIQEFCMFASIGLVIDFYMQMFFYAPCLTFDLQRLSLEEKRKFALQLFSTDIPHLNDFVPVRCPMRKLWPSFFELKRRKKRTLSESQLDERDIQEDIDRKGRCRSNSVSTADWTYGGAQPYHNTVPSNRLRILYFVTRTRIFQRTIMVIFALWTIWLAFVVHEHGNFPFNSSNPQNGQIPFVDSQSPLEAAPSQWQLWSERTFKWWPALFSEFNMSLSGSYITFLPPIVLKTTIDPSDPLLHPKLPTDESKSRQLPRQMEPDSRIALKSRISWLESQLRFYLAVVWLMLLMCVIGFILYVCFWGRWRTERIRNKEVALASPKSISPRGSILETNGSSKSMVESLPIVFSGHRFPIESSALCNQSRLITCCQEGKVCLWNIESGERILKLRRQRTADETSAESFPVIWCIAAKQYIALCGCADGSLEVACLERNKLIGVYRQFRIGIVHVLSAYFPMYLFQGSFQLCWLEGSVGPIGWYCGVSRGDANDGKANSCDVNCASQHYSCSSKTDFLPGSFISMLHAHSGPVTAVCIDHATSMLFSGCEQGIICWWNLTSGELLRSLDVKCTGKIQLACTAEYLLGYSSEGDFILWSKADGSLVSRIAQHHARKDAVLIARSLVALGDELAVTASEFTLTFWDLKHKAIIRQIDLGGIIDRLYALDNNSVLCQCSNTMYRITSPVIRIA</sequence>
<evidence type="ECO:0000256" key="17">
    <source>
        <dbReference type="ARBA" id="ARBA00023180"/>
    </source>
</evidence>
<protein>
    <recommendedName>
        <fullName evidence="5">Sterol regulatory element-binding protein cleavage-activating protein</fullName>
    </recommendedName>
</protein>